<keyword evidence="3" id="KW-1185">Reference proteome</keyword>
<dbReference type="Proteomes" id="UP000280698">
    <property type="component" value="Unassembled WGS sequence"/>
</dbReference>
<sequence>MRQVEDRRQRLNDRLDDRPDDIADRLEQSCPADLCHDGRSEVHDRTSDRSDRLDNCRGAGDVDRGGYRCRHR</sequence>
<feature type="compositionally biased region" description="Basic and acidic residues" evidence="1">
    <location>
        <begin position="1"/>
        <end position="27"/>
    </location>
</feature>
<protein>
    <submittedName>
        <fullName evidence="2">Uncharacterized protein</fullName>
    </submittedName>
</protein>
<dbReference type="EMBL" id="RJLN01000054">
    <property type="protein sequence ID" value="RNL96986.1"/>
    <property type="molecule type" value="Genomic_DNA"/>
</dbReference>
<gene>
    <name evidence="2" type="ORF">EFE23_18510</name>
</gene>
<feature type="region of interest" description="Disordered" evidence="1">
    <location>
        <begin position="1"/>
        <end position="57"/>
    </location>
</feature>
<organism evidence="2 3">
    <name type="scientific">Micromonospora solifontis</name>
    <dbReference type="NCBI Taxonomy" id="2487138"/>
    <lineage>
        <taxon>Bacteria</taxon>
        <taxon>Bacillati</taxon>
        <taxon>Actinomycetota</taxon>
        <taxon>Actinomycetes</taxon>
        <taxon>Micromonosporales</taxon>
        <taxon>Micromonosporaceae</taxon>
        <taxon>Micromonospora</taxon>
    </lineage>
</organism>
<feature type="compositionally biased region" description="Basic and acidic residues" evidence="1">
    <location>
        <begin position="34"/>
        <end position="57"/>
    </location>
</feature>
<comment type="caution">
    <text evidence="2">The sequence shown here is derived from an EMBL/GenBank/DDBJ whole genome shotgun (WGS) entry which is preliminary data.</text>
</comment>
<name>A0ABX9WCS7_9ACTN</name>
<proteinExistence type="predicted"/>
<evidence type="ECO:0000313" key="3">
    <source>
        <dbReference type="Proteomes" id="UP000280698"/>
    </source>
</evidence>
<evidence type="ECO:0000313" key="2">
    <source>
        <dbReference type="EMBL" id="RNL96986.1"/>
    </source>
</evidence>
<reference evidence="2 3" key="1">
    <citation type="submission" date="2018-11" db="EMBL/GenBank/DDBJ databases">
        <title>Micromonospora sp. PPF5-17, a new actinomycetes isolated from a hot spring soil.</title>
        <authorList>
            <person name="Thawai C."/>
        </authorList>
    </citation>
    <scope>NUCLEOTIDE SEQUENCE [LARGE SCALE GENOMIC DNA]</scope>
    <source>
        <strain evidence="2 3">PPF5-17</strain>
    </source>
</reference>
<evidence type="ECO:0000256" key="1">
    <source>
        <dbReference type="SAM" id="MobiDB-lite"/>
    </source>
</evidence>
<accession>A0ABX9WCS7</accession>